<dbReference type="VEuPathDB" id="TriTrypDB:BSAL_79415"/>
<keyword evidence="3" id="KW-1185">Reference proteome</keyword>
<feature type="region of interest" description="Disordered" evidence="1">
    <location>
        <begin position="1"/>
        <end position="51"/>
    </location>
</feature>
<accession>A0A0S4J6K0</accession>
<name>A0A0S4J6K0_BODSA</name>
<dbReference type="EMBL" id="CYKH01000812">
    <property type="protein sequence ID" value="CUG43794.1"/>
    <property type="molecule type" value="Genomic_DNA"/>
</dbReference>
<dbReference type="Proteomes" id="UP000051952">
    <property type="component" value="Unassembled WGS sequence"/>
</dbReference>
<evidence type="ECO:0000313" key="3">
    <source>
        <dbReference type="Proteomes" id="UP000051952"/>
    </source>
</evidence>
<evidence type="ECO:0000256" key="1">
    <source>
        <dbReference type="SAM" id="MobiDB-lite"/>
    </source>
</evidence>
<organism evidence="2 3">
    <name type="scientific">Bodo saltans</name>
    <name type="common">Flagellated protozoan</name>
    <dbReference type="NCBI Taxonomy" id="75058"/>
    <lineage>
        <taxon>Eukaryota</taxon>
        <taxon>Discoba</taxon>
        <taxon>Euglenozoa</taxon>
        <taxon>Kinetoplastea</taxon>
        <taxon>Metakinetoplastina</taxon>
        <taxon>Eubodonida</taxon>
        <taxon>Bodonidae</taxon>
        <taxon>Bodo</taxon>
    </lineage>
</organism>
<feature type="compositionally biased region" description="Polar residues" evidence="1">
    <location>
        <begin position="149"/>
        <end position="158"/>
    </location>
</feature>
<gene>
    <name evidence="2" type="ORF">BSAL_79415</name>
</gene>
<proteinExistence type="predicted"/>
<feature type="region of interest" description="Disordered" evidence="1">
    <location>
        <begin position="149"/>
        <end position="181"/>
    </location>
</feature>
<sequence length="181" mass="20004">MEAWGTFPLVNRPAKRQEARNPNWTLGKDDQPQKRTSTMGVQMERQRGTIEGSKPALTQFAARNQRIIADPYPGSHCYPREGRSSKLAVPQSSVASTRVTYNPVLQQYQSRDVARTPAASRGLASTSCCFGIDPSIGSREWKSTQLNVGDITANTPTQRDVKSARPTSARPTSARPEWWGS</sequence>
<evidence type="ECO:0000313" key="2">
    <source>
        <dbReference type="EMBL" id="CUG43794.1"/>
    </source>
</evidence>
<reference evidence="3" key="1">
    <citation type="submission" date="2015-09" db="EMBL/GenBank/DDBJ databases">
        <authorList>
            <consortium name="Pathogen Informatics"/>
        </authorList>
    </citation>
    <scope>NUCLEOTIDE SEQUENCE [LARGE SCALE GENOMIC DNA]</scope>
    <source>
        <strain evidence="3">Lake Konstanz</strain>
    </source>
</reference>
<protein>
    <submittedName>
        <fullName evidence="2">Uncharacterized protein</fullName>
    </submittedName>
</protein>
<dbReference type="AlphaFoldDB" id="A0A0S4J6K0"/>